<organism evidence="2 3">
    <name type="scientific">Zosterops borbonicus</name>
    <dbReference type="NCBI Taxonomy" id="364589"/>
    <lineage>
        <taxon>Eukaryota</taxon>
        <taxon>Metazoa</taxon>
        <taxon>Chordata</taxon>
        <taxon>Craniata</taxon>
        <taxon>Vertebrata</taxon>
        <taxon>Euteleostomi</taxon>
        <taxon>Archelosauria</taxon>
        <taxon>Archosauria</taxon>
        <taxon>Dinosauria</taxon>
        <taxon>Saurischia</taxon>
        <taxon>Theropoda</taxon>
        <taxon>Coelurosauria</taxon>
        <taxon>Aves</taxon>
        <taxon>Neognathae</taxon>
        <taxon>Neoaves</taxon>
        <taxon>Telluraves</taxon>
        <taxon>Australaves</taxon>
        <taxon>Passeriformes</taxon>
        <taxon>Sylvioidea</taxon>
        <taxon>Zosteropidae</taxon>
        <taxon>Zosterops</taxon>
    </lineage>
</organism>
<feature type="compositionally biased region" description="Basic and acidic residues" evidence="1">
    <location>
        <begin position="177"/>
        <end position="187"/>
    </location>
</feature>
<evidence type="ECO:0000256" key="1">
    <source>
        <dbReference type="SAM" id="MobiDB-lite"/>
    </source>
</evidence>
<dbReference type="AlphaFoldDB" id="A0A8K1GZD9"/>
<reference evidence="2" key="1">
    <citation type="submission" date="2019-04" db="EMBL/GenBank/DDBJ databases">
        <title>Genome assembly of Zosterops borbonicus 15179.</title>
        <authorList>
            <person name="Leroy T."/>
            <person name="Anselmetti Y."/>
            <person name="Tilak M.-K."/>
            <person name="Nabholz B."/>
        </authorList>
    </citation>
    <scope>NUCLEOTIDE SEQUENCE</scope>
    <source>
        <strain evidence="2">HGM_15179</strain>
        <tissue evidence="2">Muscle</tissue>
    </source>
</reference>
<evidence type="ECO:0000313" key="3">
    <source>
        <dbReference type="Proteomes" id="UP000796761"/>
    </source>
</evidence>
<comment type="caution">
    <text evidence="2">The sequence shown here is derived from an EMBL/GenBank/DDBJ whole genome shotgun (WGS) entry which is preliminary data.</text>
</comment>
<dbReference type="OrthoDB" id="10590041at2759"/>
<gene>
    <name evidence="2" type="ORF">HGM15179_000422</name>
</gene>
<feature type="region of interest" description="Disordered" evidence="1">
    <location>
        <begin position="168"/>
        <end position="187"/>
    </location>
</feature>
<dbReference type="EMBL" id="SWJQ01000007">
    <property type="protein sequence ID" value="TRZ26651.1"/>
    <property type="molecule type" value="Genomic_DNA"/>
</dbReference>
<keyword evidence="3" id="KW-1185">Reference proteome</keyword>
<protein>
    <submittedName>
        <fullName evidence="2">Uncharacterized protein</fullName>
    </submittedName>
</protein>
<proteinExistence type="predicted"/>
<evidence type="ECO:0000313" key="2">
    <source>
        <dbReference type="EMBL" id="TRZ26651.1"/>
    </source>
</evidence>
<accession>A0A8K1GZD9</accession>
<dbReference type="Proteomes" id="UP000796761">
    <property type="component" value="Unassembled WGS sequence"/>
</dbReference>
<sequence length="258" mass="28820">MLMSHFLEDLTSLRTTVAITETHLILSRSDVPVICQKRQTPPCILKFINVPIKTEVTLSKKVLARLLSDPIKMLFSMFRDFQNVTQTYQKIPAGFHFLTTTWETLRAEFMSLENFLLNGQEVEGLNVEELQAWSCDHFSGDPVPVPNHPLGEEPFPDIQTKPPLTQLQGISSGPVTGHDRACSSSSPHKEVGLPALTGFNSSSQFCIVCKLAQYPFQSCIQVIPEDDEEYRAKDGALWNPTSDSHQPDVTPFTITLCA</sequence>
<name>A0A8K1GZD9_9PASS</name>